<reference evidence="1" key="1">
    <citation type="submission" date="2019-08" db="EMBL/GenBank/DDBJ databases">
        <authorList>
            <person name="Busch A."/>
        </authorList>
    </citation>
    <scope>NUCLEOTIDE SEQUENCE</scope>
    <source>
        <strain evidence="2">15T0085</strain>
        <strain evidence="1">17T1429</strain>
    </source>
</reference>
<dbReference type="KEGG" id="ftz:CH68_1073"/>
<protein>
    <submittedName>
        <fullName evidence="1">Uncharacterized protein</fullName>
    </submittedName>
</protein>
<dbReference type="AlphaFoldDB" id="A0A0B3VXG8"/>
<gene>
    <name evidence="2" type="ORF">FWI86_06700</name>
    <name evidence="1" type="ORF">FWJ04_07505</name>
</gene>
<organism evidence="1">
    <name type="scientific">Francisella tularensis subsp. holarctica</name>
    <dbReference type="NCBI Taxonomy" id="119857"/>
    <lineage>
        <taxon>Bacteria</taxon>
        <taxon>Pseudomonadati</taxon>
        <taxon>Pseudomonadota</taxon>
        <taxon>Gammaproteobacteria</taxon>
        <taxon>Thiotrichales</taxon>
        <taxon>Francisellaceae</taxon>
        <taxon>Francisella</taxon>
    </lineage>
</organism>
<evidence type="ECO:0000313" key="1">
    <source>
        <dbReference type="EMBL" id="NDR89447.1"/>
    </source>
</evidence>
<comment type="caution">
    <text evidence="1">The sequence shown here is derived from an EMBL/GenBank/DDBJ whole genome shotgun (WGS) entry which is preliminary data.</text>
</comment>
<reference evidence="1" key="2">
    <citation type="submission" date="2020-02" db="EMBL/GenBank/DDBJ databases">
        <title>Using affinity propagation clustering for identifying bacterial clades and subclades with whole-genome sequences of Francisella tularensis.</title>
        <authorList>
            <person name="Homeier-Bachmann T."/>
            <person name="Abdel-Glil M.Y."/>
            <person name="Hackbart A."/>
            <person name="Hotzel H."/>
            <person name="Tomaso H."/>
        </authorList>
    </citation>
    <scope>NUCLEOTIDE SEQUENCE</scope>
    <source>
        <strain evidence="2">15T0085</strain>
        <strain evidence="1">17T1429</strain>
    </source>
</reference>
<dbReference type="EMBL" id="JAAGJP010000044">
    <property type="protein sequence ID" value="NDS68711.1"/>
    <property type="molecule type" value="Genomic_DNA"/>
</dbReference>
<dbReference type="KEGG" id="ftv:CH67_1341"/>
<dbReference type="OMA" id="CYAYYIE"/>
<evidence type="ECO:0000313" key="2">
    <source>
        <dbReference type="EMBL" id="NDS68711.1"/>
    </source>
</evidence>
<dbReference type="KEGG" id="ftc:DA46_1802"/>
<dbReference type="HOGENOM" id="CLU_2734155_0_0_6"/>
<accession>A0A0B3VXG8</accession>
<dbReference type="RefSeq" id="WP_003015852.1">
    <property type="nucleotide sequence ID" value="NZ_AP023459.1"/>
</dbReference>
<name>A0A0B3VXG8_FRATU</name>
<dbReference type="GeneID" id="75265295"/>
<sequence>MKFERLLFLIIFISICSFCYAYYVKDNGKKIIVSKKVANTIDDIEIQEGESLTQQQIIDIIENSSGSTEEL</sequence>
<proteinExistence type="predicted"/>
<dbReference type="EMBL" id="JAAGKH010000063">
    <property type="protein sequence ID" value="NDR89447.1"/>
    <property type="molecule type" value="Genomic_DNA"/>
</dbReference>